<dbReference type="Pfam" id="PF03720">
    <property type="entry name" value="UDPG_MGDP_dh_C"/>
    <property type="match status" value="1"/>
</dbReference>
<feature type="active site" description="Nucleophile" evidence="10">
    <location>
        <position position="266"/>
    </location>
</feature>
<evidence type="ECO:0000256" key="3">
    <source>
        <dbReference type="ARBA" id="ARBA00012954"/>
    </source>
</evidence>
<comment type="caution">
    <text evidence="14">The sequence shown here is derived from an EMBL/GenBank/DDBJ whole genome shotgun (WGS) entry which is preliminary data.</text>
</comment>
<dbReference type="AlphaFoldDB" id="A0A5M6CF05"/>
<gene>
    <name evidence="14" type="ORF">F0919_14580</name>
</gene>
<dbReference type="GO" id="GO:0051287">
    <property type="term" value="F:NAD binding"/>
    <property type="evidence" value="ECO:0007669"/>
    <property type="project" value="InterPro"/>
</dbReference>
<evidence type="ECO:0000259" key="13">
    <source>
        <dbReference type="SMART" id="SM00984"/>
    </source>
</evidence>
<dbReference type="SMART" id="SM00984">
    <property type="entry name" value="UDPG_MGDP_dh_C"/>
    <property type="match status" value="1"/>
</dbReference>
<evidence type="ECO:0000256" key="5">
    <source>
        <dbReference type="ARBA" id="ARBA00023002"/>
    </source>
</evidence>
<dbReference type="InterPro" id="IPR017476">
    <property type="entry name" value="UDP-Glc/GDP-Man"/>
</dbReference>
<dbReference type="Proteomes" id="UP000323632">
    <property type="component" value="Unassembled WGS sequence"/>
</dbReference>
<evidence type="ECO:0000256" key="9">
    <source>
        <dbReference type="PIRNR" id="PIRNR000124"/>
    </source>
</evidence>
<organism evidence="14 15">
    <name type="scientific">Taibaiella lutea</name>
    <dbReference type="NCBI Taxonomy" id="2608001"/>
    <lineage>
        <taxon>Bacteria</taxon>
        <taxon>Pseudomonadati</taxon>
        <taxon>Bacteroidota</taxon>
        <taxon>Chitinophagia</taxon>
        <taxon>Chitinophagales</taxon>
        <taxon>Chitinophagaceae</taxon>
        <taxon>Taibaiella</taxon>
    </lineage>
</organism>
<dbReference type="InterPro" id="IPR036291">
    <property type="entry name" value="NAD(P)-bd_dom_sf"/>
</dbReference>
<dbReference type="PROSITE" id="PS51257">
    <property type="entry name" value="PROKAR_LIPOPROTEIN"/>
    <property type="match status" value="1"/>
</dbReference>
<dbReference type="PIRSF" id="PIRSF000124">
    <property type="entry name" value="UDPglc_GDPman_dh"/>
    <property type="match status" value="1"/>
</dbReference>
<dbReference type="EC" id="1.1.1.22" evidence="3 9"/>
<dbReference type="SUPFAM" id="SSF51735">
    <property type="entry name" value="NAD(P)-binding Rossmann-fold domains"/>
    <property type="match status" value="1"/>
</dbReference>
<evidence type="ECO:0000256" key="7">
    <source>
        <dbReference type="ARBA" id="ARBA00047473"/>
    </source>
</evidence>
<evidence type="ECO:0000256" key="8">
    <source>
        <dbReference type="ARBA" id="ARBA00053241"/>
    </source>
</evidence>
<feature type="binding site" evidence="12">
    <location>
        <position position="334"/>
    </location>
    <ligand>
        <name>NAD(+)</name>
        <dbReference type="ChEBI" id="CHEBI:57540"/>
    </ligand>
</feature>
<dbReference type="Pfam" id="PF03721">
    <property type="entry name" value="UDPG_MGDP_dh_N"/>
    <property type="match status" value="1"/>
</dbReference>
<protein>
    <recommendedName>
        <fullName evidence="4 9">UDP-glucose 6-dehydrogenase</fullName>
        <ecNumber evidence="3 9">1.1.1.22</ecNumber>
    </recommendedName>
</protein>
<dbReference type="Gene3D" id="3.40.50.720">
    <property type="entry name" value="NAD(P)-binding Rossmann-like Domain"/>
    <property type="match status" value="2"/>
</dbReference>
<dbReference type="InterPro" id="IPR028357">
    <property type="entry name" value="UDPglc_DH_bac"/>
</dbReference>
<feature type="binding site" evidence="11">
    <location>
        <begin position="255"/>
        <end position="259"/>
    </location>
    <ligand>
        <name>substrate</name>
    </ligand>
</feature>
<feature type="binding site" evidence="12">
    <location>
        <position position="30"/>
    </location>
    <ligand>
        <name>NAD(+)</name>
        <dbReference type="ChEBI" id="CHEBI:57540"/>
    </ligand>
</feature>
<name>A0A5M6CF05_9BACT</name>
<evidence type="ECO:0000313" key="15">
    <source>
        <dbReference type="Proteomes" id="UP000323632"/>
    </source>
</evidence>
<feature type="binding site" evidence="12">
    <location>
        <position position="35"/>
    </location>
    <ligand>
        <name>NAD(+)</name>
        <dbReference type="ChEBI" id="CHEBI:57540"/>
    </ligand>
</feature>
<evidence type="ECO:0000256" key="6">
    <source>
        <dbReference type="ARBA" id="ARBA00023027"/>
    </source>
</evidence>
<dbReference type="InterPro" id="IPR001732">
    <property type="entry name" value="UDP-Glc/GDP-Man_DH_N"/>
</dbReference>
<proteinExistence type="inferred from homology"/>
<keyword evidence="15" id="KW-1185">Reference proteome</keyword>
<dbReference type="InterPro" id="IPR036220">
    <property type="entry name" value="UDP-Glc/GDP-Man_DH_C_sf"/>
</dbReference>
<accession>A0A5M6CF05</accession>
<evidence type="ECO:0000256" key="11">
    <source>
        <dbReference type="PIRSR" id="PIRSR500134-2"/>
    </source>
</evidence>
<feature type="binding site" evidence="12">
    <location>
        <position position="121"/>
    </location>
    <ligand>
        <name>NAD(+)</name>
        <dbReference type="ChEBI" id="CHEBI:57540"/>
    </ligand>
</feature>
<dbReference type="Pfam" id="PF00984">
    <property type="entry name" value="UDPG_MGDP_dh"/>
    <property type="match status" value="1"/>
</dbReference>
<feature type="binding site" evidence="12">
    <location>
        <position position="269"/>
    </location>
    <ligand>
        <name>NAD(+)</name>
        <dbReference type="ChEBI" id="CHEBI:57540"/>
    </ligand>
</feature>
<dbReference type="Gene3D" id="1.20.5.100">
    <property type="entry name" value="Cytochrome c1, transmembrane anchor, C-terminal"/>
    <property type="match status" value="1"/>
</dbReference>
<keyword evidence="6 9" id="KW-0520">NAD</keyword>
<dbReference type="GO" id="GO:0003979">
    <property type="term" value="F:UDP-glucose 6-dehydrogenase activity"/>
    <property type="evidence" value="ECO:0007669"/>
    <property type="project" value="UniProtKB-EC"/>
</dbReference>
<evidence type="ECO:0000256" key="10">
    <source>
        <dbReference type="PIRSR" id="PIRSR500134-1"/>
    </source>
</evidence>
<feature type="binding site" evidence="12">
    <location>
        <position position="158"/>
    </location>
    <ligand>
        <name>NAD(+)</name>
        <dbReference type="ChEBI" id="CHEBI:57540"/>
    </ligand>
</feature>
<dbReference type="InterPro" id="IPR014026">
    <property type="entry name" value="UDP-Glc/GDP-Man_DH_dimer"/>
</dbReference>
<dbReference type="SUPFAM" id="SSF52413">
    <property type="entry name" value="UDP-glucose/GDP-mannose dehydrogenase C-terminal domain"/>
    <property type="match status" value="1"/>
</dbReference>
<dbReference type="UniPathway" id="UPA00038">
    <property type="reaction ID" value="UER00491"/>
</dbReference>
<evidence type="ECO:0000256" key="1">
    <source>
        <dbReference type="ARBA" id="ARBA00004701"/>
    </source>
</evidence>
<keyword evidence="5 9" id="KW-0560">Oxidoreductase</keyword>
<dbReference type="InterPro" id="IPR008927">
    <property type="entry name" value="6-PGluconate_DH-like_C_sf"/>
</dbReference>
<sequence length="443" mass="48891">MKIIVVGTGYVGLVTGACLSDVGVEVVCVDVDQQKIENLNRGILPIYEPGLEEIVHRNAQKGRLTFTTSIKENIAETDAIFIAVGTPEGEDGSADLKYVIAVADEIGTYLEDYAVIITKSTVPVGSSLKVKEAIADSMKRNGKSIPFDVASNPEFLKEGAAISDFMSPDRIVVGVNSERAGKVIEQIYKPFLLNGYRMIFMDIPSAEMTKYAANAMLATRISFMNDIANLCEILGADINQVRNGIGSDPRIGNKFLYAGIGYGGACFPKDVKALMKTGADNGHPLRMLEVVEEVNNRQKLVLFHKLKNLMKGDLKDKKIAIWGLSFKPQTDDMREAPSILIINELIKEGAKVNAYDPVAIKEVHRYITVPVNYTDDEYTALEGADALLLLTEWREFRLPDWGKVKELMTNPLILDGRNIYNEKELESLGFEYHCIGVGKAMKI</sequence>
<evidence type="ECO:0000256" key="4">
    <source>
        <dbReference type="ARBA" id="ARBA00015132"/>
    </source>
</evidence>
<evidence type="ECO:0000256" key="12">
    <source>
        <dbReference type="PIRSR" id="PIRSR500134-3"/>
    </source>
</evidence>
<comment type="similarity">
    <text evidence="2 9">Belongs to the UDP-glucose/GDP-mannose dehydrogenase family.</text>
</comment>
<feature type="domain" description="UDP-glucose/GDP-mannose dehydrogenase C-terminal" evidence="13">
    <location>
        <begin position="320"/>
        <end position="422"/>
    </location>
</feature>
<dbReference type="PANTHER" id="PTHR43750:SF3">
    <property type="entry name" value="UDP-GLUCOSE 6-DEHYDROGENASE TUAD"/>
    <property type="match status" value="1"/>
</dbReference>
<dbReference type="InterPro" id="IPR014027">
    <property type="entry name" value="UDP-Glc/GDP-Man_DH_C"/>
</dbReference>
<dbReference type="RefSeq" id="WP_150033500.1">
    <property type="nucleotide sequence ID" value="NZ_VWSH01000003.1"/>
</dbReference>
<comment type="pathway">
    <text evidence="1">Nucleotide-sugar biosynthesis; UDP-alpha-D-glucuronate biosynthesis; UDP-alpha-D-glucuronate from UDP-alpha-D-glucose: step 1/1.</text>
</comment>
<reference evidence="14 15" key="1">
    <citation type="submission" date="2019-09" db="EMBL/GenBank/DDBJ databases">
        <title>Genome sequence and assembly of Taibaiella sp.</title>
        <authorList>
            <person name="Chhetri G."/>
        </authorList>
    </citation>
    <scope>NUCLEOTIDE SEQUENCE [LARGE SCALE GENOMIC DNA]</scope>
    <source>
        <strain evidence="14 15">KVB11</strain>
    </source>
</reference>
<feature type="binding site" evidence="11">
    <location>
        <position position="327"/>
    </location>
    <ligand>
        <name>substrate</name>
    </ligand>
</feature>
<evidence type="ECO:0000256" key="2">
    <source>
        <dbReference type="ARBA" id="ARBA00006601"/>
    </source>
</evidence>
<dbReference type="EMBL" id="VWSH01000003">
    <property type="protein sequence ID" value="KAA5533754.1"/>
    <property type="molecule type" value="Genomic_DNA"/>
</dbReference>
<dbReference type="NCBIfam" id="TIGR03026">
    <property type="entry name" value="NDP-sugDHase"/>
    <property type="match status" value="1"/>
</dbReference>
<dbReference type="SUPFAM" id="SSF48179">
    <property type="entry name" value="6-phosphogluconate dehydrogenase C-terminal domain-like"/>
    <property type="match status" value="1"/>
</dbReference>
<dbReference type="PANTHER" id="PTHR43750">
    <property type="entry name" value="UDP-GLUCOSE 6-DEHYDROGENASE TUAD"/>
    <property type="match status" value="1"/>
</dbReference>
<dbReference type="PIRSF" id="PIRSF500134">
    <property type="entry name" value="UDPglc_DH_bac"/>
    <property type="match status" value="1"/>
</dbReference>
<feature type="binding site" evidence="12">
    <location>
        <position position="86"/>
    </location>
    <ligand>
        <name>NAD(+)</name>
        <dbReference type="ChEBI" id="CHEBI:57540"/>
    </ligand>
</feature>
<dbReference type="GO" id="GO:0000271">
    <property type="term" value="P:polysaccharide biosynthetic process"/>
    <property type="evidence" value="ECO:0007669"/>
    <property type="project" value="InterPro"/>
</dbReference>
<feature type="binding site" evidence="11">
    <location>
        <position position="210"/>
    </location>
    <ligand>
        <name>substrate</name>
    </ligand>
</feature>
<evidence type="ECO:0000313" key="14">
    <source>
        <dbReference type="EMBL" id="KAA5533754.1"/>
    </source>
</evidence>
<dbReference type="GO" id="GO:0006065">
    <property type="term" value="P:UDP-glucuronate biosynthetic process"/>
    <property type="evidence" value="ECO:0007669"/>
    <property type="project" value="UniProtKB-UniPathway"/>
</dbReference>
<comment type="catalytic activity">
    <reaction evidence="7 9">
        <text>UDP-alpha-D-glucose + 2 NAD(+) + H2O = UDP-alpha-D-glucuronate + 2 NADH + 3 H(+)</text>
        <dbReference type="Rhea" id="RHEA:23596"/>
        <dbReference type="ChEBI" id="CHEBI:15377"/>
        <dbReference type="ChEBI" id="CHEBI:15378"/>
        <dbReference type="ChEBI" id="CHEBI:57540"/>
        <dbReference type="ChEBI" id="CHEBI:57945"/>
        <dbReference type="ChEBI" id="CHEBI:58052"/>
        <dbReference type="ChEBI" id="CHEBI:58885"/>
        <dbReference type="EC" id="1.1.1.22"/>
    </reaction>
</comment>
<dbReference type="FunFam" id="1.20.5.100:FF:000001">
    <property type="entry name" value="UDP-glucose 6-dehydrogenase"/>
    <property type="match status" value="1"/>
</dbReference>
<feature type="binding site" evidence="11">
    <location>
        <begin position="155"/>
        <end position="158"/>
    </location>
    <ligand>
        <name>substrate</name>
    </ligand>
</feature>
<comment type="function">
    <text evidence="8">Catalyzes the conversion of UDP-glucose into UDP-glucuronate, one of the precursors of teichuronic acid.</text>
</comment>
<feature type="binding site" evidence="11">
    <location>
        <position position="263"/>
    </location>
    <ligand>
        <name>substrate</name>
    </ligand>
</feature>